<organism evidence="2 3">
    <name type="scientific">Eisenbergiella porci</name>
    <dbReference type="NCBI Taxonomy" id="2652274"/>
    <lineage>
        <taxon>Bacteria</taxon>
        <taxon>Bacillati</taxon>
        <taxon>Bacillota</taxon>
        <taxon>Clostridia</taxon>
        <taxon>Lachnospirales</taxon>
        <taxon>Lachnospiraceae</taxon>
        <taxon>Eisenbergiella</taxon>
    </lineage>
</organism>
<evidence type="ECO:0000313" key="3">
    <source>
        <dbReference type="Proteomes" id="UP000436047"/>
    </source>
</evidence>
<dbReference type="Proteomes" id="UP000436047">
    <property type="component" value="Unassembled WGS sequence"/>
</dbReference>
<evidence type="ECO:0000256" key="1">
    <source>
        <dbReference type="SAM" id="Phobius"/>
    </source>
</evidence>
<dbReference type="SUPFAM" id="SSF53300">
    <property type="entry name" value="vWA-like"/>
    <property type="match status" value="1"/>
</dbReference>
<dbReference type="RefSeq" id="WP_154462995.1">
    <property type="nucleotide sequence ID" value="NZ_VUMI01000001.1"/>
</dbReference>
<accession>A0A6N7VXD6</accession>
<dbReference type="AlphaFoldDB" id="A0A6N7VXD6"/>
<proteinExistence type="predicted"/>
<dbReference type="GeneID" id="86051592"/>
<protein>
    <recommendedName>
        <fullName evidence="4">VWA domain-containing protein</fullName>
    </recommendedName>
</protein>
<reference evidence="2 3" key="1">
    <citation type="submission" date="2019-08" db="EMBL/GenBank/DDBJ databases">
        <title>In-depth cultivation of the pig gut microbiome towards novel bacterial diversity and tailored functional studies.</title>
        <authorList>
            <person name="Wylensek D."/>
            <person name="Hitch T.C.A."/>
            <person name="Clavel T."/>
        </authorList>
    </citation>
    <scope>NUCLEOTIDE SEQUENCE [LARGE SCALE GENOMIC DNA]</scope>
    <source>
        <strain evidence="2 3">WCA-389-WT-23B</strain>
    </source>
</reference>
<gene>
    <name evidence="2" type="ORF">FYJ45_00635</name>
</gene>
<dbReference type="Gene3D" id="3.40.50.410">
    <property type="entry name" value="von Willebrand factor, type A domain"/>
    <property type="match status" value="1"/>
</dbReference>
<feature type="transmembrane region" description="Helical" evidence="1">
    <location>
        <begin position="748"/>
        <end position="772"/>
    </location>
</feature>
<evidence type="ECO:0008006" key="4">
    <source>
        <dbReference type="Google" id="ProtNLM"/>
    </source>
</evidence>
<evidence type="ECO:0000313" key="2">
    <source>
        <dbReference type="EMBL" id="MSS86912.1"/>
    </source>
</evidence>
<keyword evidence="1" id="KW-0812">Transmembrane</keyword>
<sequence>MMKREKRMKKISEICTIIVLFCILITNKSLAAGLSPLNTNVGEEQKKRIYVVYDNSSSMYLSDNSSQAVTRWVEADYAVRALAAMMNEEDKLKIFVMGDYKTGLPIPEKASANSWESTGSKMDYVDKVLGELKFTEWTYFEAVEAAAEELKEYDDGEDCWIVILTDGAFSHPENVFPKYSDKKERLQSELYKITEDSNISIAYVPIGNEEGLIKLDENLNKRIYVPNESDGEKNEDKIIRDVTDVINKIYQRVYLNKDIEKKYVSTETTGLEFSAGIPMERVIVFMQSAGKETTFEEYKKNRTSEPSGESGKNVRDKDVIMFSGIDTIPEAEENVEGHNEIAPKHYDDVEFKYRELKGAIKTFSSTEQNTNGVYSYDMADFDTVNIYYQPAVDVKIEYQQEGEKVAHLNECETDADIGVWTDRCIQEGQLDIQLTLVNKQTETMIEDDEAVFDLLYPENFEVYLKPWDGEESQRIELRSQEDFVYSCSVEVGKYELTIRTPWNEQKTICLDVQRKRKAVDAVLASKEEIWIEHQEDESSIAAFQLRQDGENLGTEELKDIEQLQCISRDDDFVAEFLDISDDGLVRFRIGLKDPDKDDIASEADFYLTGKRDYGIGKPDELMSGDIRLKIRSDEFELSVETEAECFKRWVMRMFQDEPVEVKYFCNGQELTGIKRKNLNVKIIGIEPEQMTPYLEIGEDLNFYLKKGKFFGEPVTNQVNITMEISYTRKATTETINLVKNMGIQNVPLGVQIIAIILITLIISWILLCLLWVRSDYHIPNYKTYLVSKNGRKSTRVYLKRGMHLFVPGWKKVNLVYKAPRSDNDPFIRDFNMKLQKDLLGGGLELLNCEDFSDENRFRIGGSPIIEENKTIRQELQFSLFDKYKNEMLLVFKDER</sequence>
<dbReference type="InterPro" id="IPR036465">
    <property type="entry name" value="vWFA_dom_sf"/>
</dbReference>
<keyword evidence="1" id="KW-0472">Membrane</keyword>
<name>A0A6N7VXD6_9FIRM</name>
<keyword evidence="1" id="KW-1133">Transmembrane helix</keyword>
<keyword evidence="3" id="KW-1185">Reference proteome</keyword>
<comment type="caution">
    <text evidence="2">The sequence shown here is derived from an EMBL/GenBank/DDBJ whole genome shotgun (WGS) entry which is preliminary data.</text>
</comment>
<dbReference type="EMBL" id="VUMI01000001">
    <property type="protein sequence ID" value="MSS86912.1"/>
    <property type="molecule type" value="Genomic_DNA"/>
</dbReference>